<proteinExistence type="predicted"/>
<evidence type="ECO:0000256" key="3">
    <source>
        <dbReference type="ARBA" id="ARBA00024227"/>
    </source>
</evidence>
<dbReference type="PANTHER" id="PTHR12835">
    <property type="entry name" value="BIOTIN PROTEIN LIGASE"/>
    <property type="match status" value="1"/>
</dbReference>
<gene>
    <name evidence="6" type="primary">birA</name>
    <name evidence="6" type="ORF">Pla8534_56200</name>
</gene>
<dbReference type="GO" id="GO:0004077">
    <property type="term" value="F:biotin--[biotin carboxyl-carrier protein] ligase activity"/>
    <property type="evidence" value="ECO:0007669"/>
    <property type="project" value="UniProtKB-EC"/>
</dbReference>
<keyword evidence="1 6" id="KW-0436">Ligase</keyword>
<evidence type="ECO:0000256" key="2">
    <source>
        <dbReference type="ARBA" id="ARBA00023267"/>
    </source>
</evidence>
<sequence>MIDPNLFDLDELRQSPLIARLDYFAESESTQTQARQIAAERELPMPALVLASQQTAGRGRGSNRWWSSPGALTFSWVIEPQQYEINTARLASCSAAIGLAVCRTLAPLLPSSAPTCGMKWPNDVFLGGRKICGVLLETLASSRGPRLVAGVGVNINNSLDGLPPEVAKLSVSLREIVGRDFELTGLLLDLLAHMDQELHRLGQNDHDQPADWNACSLLVDRQTTVETPAGLIEGRCLGLDAAGALLLASEQGVHRVLSGTVVRIEPAC</sequence>
<dbReference type="Pfam" id="PF03099">
    <property type="entry name" value="BPL_LplA_LipB"/>
    <property type="match status" value="1"/>
</dbReference>
<evidence type="ECO:0000259" key="5">
    <source>
        <dbReference type="PROSITE" id="PS51733"/>
    </source>
</evidence>
<feature type="domain" description="BPL/LPL catalytic" evidence="5">
    <location>
        <begin position="16"/>
        <end position="202"/>
    </location>
</feature>
<evidence type="ECO:0000256" key="1">
    <source>
        <dbReference type="ARBA" id="ARBA00022598"/>
    </source>
</evidence>
<protein>
    <recommendedName>
        <fullName evidence="3">biotin--[biotin carboxyl-carrier protein] ligase</fullName>
        <ecNumber evidence="3">6.3.4.15</ecNumber>
    </recommendedName>
</protein>
<dbReference type="Gene3D" id="3.30.930.10">
    <property type="entry name" value="Bira Bifunctional Protein, Domain 2"/>
    <property type="match status" value="1"/>
</dbReference>
<dbReference type="PANTHER" id="PTHR12835:SF5">
    <property type="entry name" value="BIOTIN--PROTEIN LIGASE"/>
    <property type="match status" value="1"/>
</dbReference>
<dbReference type="Proteomes" id="UP000317648">
    <property type="component" value="Chromosome"/>
</dbReference>
<dbReference type="EC" id="6.3.4.15" evidence="3"/>
<comment type="catalytic activity">
    <reaction evidence="4">
        <text>biotin + L-lysyl-[protein] + ATP = N(6)-biotinyl-L-lysyl-[protein] + AMP + diphosphate + H(+)</text>
        <dbReference type="Rhea" id="RHEA:11756"/>
        <dbReference type="Rhea" id="RHEA-COMP:9752"/>
        <dbReference type="Rhea" id="RHEA-COMP:10505"/>
        <dbReference type="ChEBI" id="CHEBI:15378"/>
        <dbReference type="ChEBI" id="CHEBI:29969"/>
        <dbReference type="ChEBI" id="CHEBI:30616"/>
        <dbReference type="ChEBI" id="CHEBI:33019"/>
        <dbReference type="ChEBI" id="CHEBI:57586"/>
        <dbReference type="ChEBI" id="CHEBI:83144"/>
        <dbReference type="ChEBI" id="CHEBI:456215"/>
        <dbReference type="EC" id="6.3.4.15"/>
    </reaction>
</comment>
<reference evidence="6 7" key="1">
    <citation type="submission" date="2019-02" db="EMBL/GenBank/DDBJ databases">
        <title>Deep-cultivation of Planctomycetes and their phenomic and genomic characterization uncovers novel biology.</title>
        <authorList>
            <person name="Wiegand S."/>
            <person name="Jogler M."/>
            <person name="Boedeker C."/>
            <person name="Pinto D."/>
            <person name="Vollmers J."/>
            <person name="Rivas-Marin E."/>
            <person name="Kohn T."/>
            <person name="Peeters S.H."/>
            <person name="Heuer A."/>
            <person name="Rast P."/>
            <person name="Oberbeckmann S."/>
            <person name="Bunk B."/>
            <person name="Jeske O."/>
            <person name="Meyerdierks A."/>
            <person name="Storesund J.E."/>
            <person name="Kallscheuer N."/>
            <person name="Luecker S."/>
            <person name="Lage O.M."/>
            <person name="Pohl T."/>
            <person name="Merkel B.J."/>
            <person name="Hornburger P."/>
            <person name="Mueller R.-W."/>
            <person name="Bruemmer F."/>
            <person name="Labrenz M."/>
            <person name="Spormann A.M."/>
            <person name="Op den Camp H."/>
            <person name="Overmann J."/>
            <person name="Amann R."/>
            <person name="Jetten M.S.M."/>
            <person name="Mascher T."/>
            <person name="Medema M.H."/>
            <person name="Devos D.P."/>
            <person name="Kaster A.-K."/>
            <person name="Ovreas L."/>
            <person name="Rohde M."/>
            <person name="Galperin M.Y."/>
            <person name="Jogler C."/>
        </authorList>
    </citation>
    <scope>NUCLEOTIDE SEQUENCE [LARGE SCALE GENOMIC DNA]</scope>
    <source>
        <strain evidence="6 7">Pla85_3_4</strain>
    </source>
</reference>
<organism evidence="6 7">
    <name type="scientific">Lignipirellula cremea</name>
    <dbReference type="NCBI Taxonomy" id="2528010"/>
    <lineage>
        <taxon>Bacteria</taxon>
        <taxon>Pseudomonadati</taxon>
        <taxon>Planctomycetota</taxon>
        <taxon>Planctomycetia</taxon>
        <taxon>Pirellulales</taxon>
        <taxon>Pirellulaceae</taxon>
        <taxon>Lignipirellula</taxon>
    </lineage>
</organism>
<keyword evidence="2" id="KW-0092">Biotin</keyword>
<dbReference type="EMBL" id="CP036433">
    <property type="protein sequence ID" value="QDU97764.1"/>
    <property type="molecule type" value="Genomic_DNA"/>
</dbReference>
<evidence type="ECO:0000313" key="6">
    <source>
        <dbReference type="EMBL" id="QDU97764.1"/>
    </source>
</evidence>
<dbReference type="GO" id="GO:0005737">
    <property type="term" value="C:cytoplasm"/>
    <property type="evidence" value="ECO:0007669"/>
    <property type="project" value="TreeGrafter"/>
</dbReference>
<evidence type="ECO:0000256" key="4">
    <source>
        <dbReference type="ARBA" id="ARBA00047846"/>
    </source>
</evidence>
<evidence type="ECO:0000313" key="7">
    <source>
        <dbReference type="Proteomes" id="UP000317648"/>
    </source>
</evidence>
<dbReference type="RefSeq" id="WP_145056519.1">
    <property type="nucleotide sequence ID" value="NZ_CP036433.1"/>
</dbReference>
<dbReference type="SUPFAM" id="SSF55681">
    <property type="entry name" value="Class II aaRS and biotin synthetases"/>
    <property type="match status" value="1"/>
</dbReference>
<dbReference type="OrthoDB" id="9807064at2"/>
<name>A0A518E117_9BACT</name>
<dbReference type="InterPro" id="IPR004143">
    <property type="entry name" value="BPL_LPL_catalytic"/>
</dbReference>
<dbReference type="Gene3D" id="2.30.30.100">
    <property type="match status" value="1"/>
</dbReference>
<dbReference type="KEGG" id="lcre:Pla8534_56200"/>
<accession>A0A518E117</accession>
<dbReference type="InterPro" id="IPR003142">
    <property type="entry name" value="BPL_C"/>
</dbReference>
<dbReference type="InterPro" id="IPR004408">
    <property type="entry name" value="Biotin_CoA_COase_ligase"/>
</dbReference>
<dbReference type="NCBIfam" id="TIGR00121">
    <property type="entry name" value="birA_ligase"/>
    <property type="match status" value="1"/>
</dbReference>
<dbReference type="CDD" id="cd16442">
    <property type="entry name" value="BPL"/>
    <property type="match status" value="1"/>
</dbReference>
<dbReference type="PROSITE" id="PS51733">
    <property type="entry name" value="BPL_LPL_CATALYTIC"/>
    <property type="match status" value="1"/>
</dbReference>
<dbReference type="Pfam" id="PF02237">
    <property type="entry name" value="BPL_C"/>
    <property type="match status" value="1"/>
</dbReference>
<keyword evidence="7" id="KW-1185">Reference proteome</keyword>
<dbReference type="InterPro" id="IPR045864">
    <property type="entry name" value="aa-tRNA-synth_II/BPL/LPL"/>
</dbReference>
<dbReference type="AlphaFoldDB" id="A0A518E117"/>